<dbReference type="Pfam" id="PF00672">
    <property type="entry name" value="HAMP"/>
    <property type="match status" value="1"/>
</dbReference>
<dbReference type="Gene3D" id="1.10.287.950">
    <property type="entry name" value="Methyl-accepting chemotaxis protein"/>
    <property type="match status" value="1"/>
</dbReference>
<dbReference type="GO" id="GO:0016020">
    <property type="term" value="C:membrane"/>
    <property type="evidence" value="ECO:0007669"/>
    <property type="project" value="InterPro"/>
</dbReference>
<dbReference type="GO" id="GO:0007165">
    <property type="term" value="P:signal transduction"/>
    <property type="evidence" value="ECO:0007669"/>
    <property type="project" value="UniProtKB-KW"/>
</dbReference>
<evidence type="ECO:0000313" key="9">
    <source>
        <dbReference type="EMBL" id="GEO34685.1"/>
    </source>
</evidence>
<evidence type="ECO:0000256" key="2">
    <source>
        <dbReference type="ARBA" id="ARBA00022989"/>
    </source>
</evidence>
<dbReference type="SUPFAM" id="SSF103190">
    <property type="entry name" value="Sensory domain-like"/>
    <property type="match status" value="1"/>
</dbReference>
<feature type="domain" description="HAMP" evidence="8">
    <location>
        <begin position="388"/>
        <end position="440"/>
    </location>
</feature>
<evidence type="ECO:0000256" key="4">
    <source>
        <dbReference type="ARBA" id="ARBA00029447"/>
    </source>
</evidence>
<dbReference type="SMART" id="SM00283">
    <property type="entry name" value="MA"/>
    <property type="match status" value="1"/>
</dbReference>
<evidence type="ECO:0000256" key="5">
    <source>
        <dbReference type="PROSITE-ProRule" id="PRU00284"/>
    </source>
</evidence>
<sequence>MSPRAPRGLRTSLRAQLVTMGAGAVVLTAVLLTALSGVQTGALARQAGADVDHLNSAAMDQTSVQALGLVSTQVATVTERMEASIRVAQQVLASHGPLALEGAVPWTVTNQVTKAQTSMELPRVTVGGRWLGQNADMATPTPVVDDIAALLGTPTTLFQRTGPEGDMLRVATSVPTDTGARAIGTAIPASQPDGTPTPVVQALLAGESFFGTATVVGKPYVSAYAPIVVGGEVIGALFVGLAQTEVDVPLRAALADVRVGGTGYMTVLDAAGTHVVPPPGAVEGESALEDVDAAGDPYAQRLLDAAAQLEPGGTAVVRVDTVAGGPATVHLTRFAPWGWTLAAWGFDSELQVVPDRLQAGSTALVRNGLLAGLAVTLAAGALVVLVSGRIVGRVGRLTQALRRVAARDLSVQVHAEGADEIGVMGIALGEAIDGMRDAVGRMQASADSVRATASHLDGSSGTLGEVAGAATTRADSAARSASVVSSEVRAVTAAMTQMRSAISSIAEGVAAASTQASAAVDMTADAAEAATRLGGSSSEIAAVLTTVTQIAGQTNLLALNATIEAARAGEAGRGFAVVAGEVKDLAQQTAHAIETIGPVLTAVSRDAGDVRSAIERITASIVVVDQHQSAMAAAVEEQTTTTGEIERNLVTAATSTTDIAGTVTFVAEAAQQTSAGVEDVRRAVADLGSVAARLGAGVEEFTLARS</sequence>
<dbReference type="PROSITE" id="PS50111">
    <property type="entry name" value="CHEMOTAXIS_TRANSDUC_2"/>
    <property type="match status" value="1"/>
</dbReference>
<keyword evidence="1 6" id="KW-0812">Transmembrane</keyword>
<dbReference type="Proteomes" id="UP000321181">
    <property type="component" value="Unassembled WGS sequence"/>
</dbReference>
<evidence type="ECO:0000259" key="8">
    <source>
        <dbReference type="PROSITE" id="PS50885"/>
    </source>
</evidence>
<evidence type="ECO:0000259" key="7">
    <source>
        <dbReference type="PROSITE" id="PS50111"/>
    </source>
</evidence>
<keyword evidence="6" id="KW-0472">Membrane</keyword>
<feature type="transmembrane region" description="Helical" evidence="6">
    <location>
        <begin position="369"/>
        <end position="392"/>
    </location>
</feature>
<keyword evidence="2 6" id="KW-1133">Transmembrane helix</keyword>
<comment type="caution">
    <text evidence="9">The sequence shown here is derived from an EMBL/GenBank/DDBJ whole genome shotgun (WGS) entry which is preliminary data.</text>
</comment>
<dbReference type="CDD" id="cd18774">
    <property type="entry name" value="PDC2_HK_sensor"/>
    <property type="match status" value="1"/>
</dbReference>
<dbReference type="RefSeq" id="WP_146904733.1">
    <property type="nucleotide sequence ID" value="NZ_BAAARM010000004.1"/>
</dbReference>
<protein>
    <submittedName>
        <fullName evidence="9">Methyl-accepting chemotaxis protein</fullName>
    </submittedName>
</protein>
<keyword evidence="3 5" id="KW-0807">Transducer</keyword>
<dbReference type="InterPro" id="IPR029151">
    <property type="entry name" value="Sensor-like_sf"/>
</dbReference>
<dbReference type="SMART" id="SM00304">
    <property type="entry name" value="HAMP"/>
    <property type="match status" value="1"/>
</dbReference>
<accession>A0A512DDZ9</accession>
<evidence type="ECO:0000256" key="1">
    <source>
        <dbReference type="ARBA" id="ARBA00022692"/>
    </source>
</evidence>
<dbReference type="AlphaFoldDB" id="A0A512DDZ9"/>
<dbReference type="CDD" id="cd06225">
    <property type="entry name" value="HAMP"/>
    <property type="match status" value="1"/>
</dbReference>
<dbReference type="SUPFAM" id="SSF58104">
    <property type="entry name" value="Methyl-accepting chemotaxis protein (MCP) signaling domain"/>
    <property type="match status" value="1"/>
</dbReference>
<name>A0A512DDZ9_9CELL</name>
<dbReference type="Gene3D" id="3.30.450.20">
    <property type="entry name" value="PAS domain"/>
    <property type="match status" value="1"/>
</dbReference>
<dbReference type="PROSITE" id="PS50885">
    <property type="entry name" value="HAMP"/>
    <property type="match status" value="1"/>
</dbReference>
<evidence type="ECO:0000256" key="6">
    <source>
        <dbReference type="SAM" id="Phobius"/>
    </source>
</evidence>
<evidence type="ECO:0000313" key="10">
    <source>
        <dbReference type="Proteomes" id="UP000321181"/>
    </source>
</evidence>
<comment type="similarity">
    <text evidence="4">Belongs to the methyl-accepting chemotaxis (MCP) protein family.</text>
</comment>
<dbReference type="InterPro" id="IPR004089">
    <property type="entry name" value="MCPsignal_dom"/>
</dbReference>
<dbReference type="OrthoDB" id="1115140at2"/>
<reference evidence="9 10" key="1">
    <citation type="submission" date="2019-07" db="EMBL/GenBank/DDBJ databases">
        <title>Whole genome shotgun sequence of Cellulomonas aerilata NBRC 106308.</title>
        <authorList>
            <person name="Hosoyama A."/>
            <person name="Uohara A."/>
            <person name="Ohji S."/>
            <person name="Ichikawa N."/>
        </authorList>
    </citation>
    <scope>NUCLEOTIDE SEQUENCE [LARGE SCALE GENOMIC DNA]</scope>
    <source>
        <strain evidence="9 10">NBRC 106308</strain>
    </source>
</reference>
<dbReference type="Pfam" id="PF00015">
    <property type="entry name" value="MCPsignal"/>
    <property type="match status" value="1"/>
</dbReference>
<dbReference type="InterPro" id="IPR003660">
    <property type="entry name" value="HAMP_dom"/>
</dbReference>
<dbReference type="PANTHER" id="PTHR32089">
    <property type="entry name" value="METHYL-ACCEPTING CHEMOTAXIS PROTEIN MCPB"/>
    <property type="match status" value="1"/>
</dbReference>
<dbReference type="EMBL" id="BJYY01000015">
    <property type="protein sequence ID" value="GEO34685.1"/>
    <property type="molecule type" value="Genomic_DNA"/>
</dbReference>
<organism evidence="9 10">
    <name type="scientific">Cellulomonas aerilata</name>
    <dbReference type="NCBI Taxonomy" id="515326"/>
    <lineage>
        <taxon>Bacteria</taxon>
        <taxon>Bacillati</taxon>
        <taxon>Actinomycetota</taxon>
        <taxon>Actinomycetes</taxon>
        <taxon>Micrococcales</taxon>
        <taxon>Cellulomonadaceae</taxon>
        <taxon>Cellulomonas</taxon>
    </lineage>
</organism>
<dbReference type="InterPro" id="IPR033462">
    <property type="entry name" value="Cache_3-Cache_2"/>
</dbReference>
<keyword evidence="10" id="KW-1185">Reference proteome</keyword>
<dbReference type="Pfam" id="PF17201">
    <property type="entry name" value="Cache_3-Cache_2"/>
    <property type="match status" value="1"/>
</dbReference>
<feature type="domain" description="Methyl-accepting transducer" evidence="7">
    <location>
        <begin position="452"/>
        <end position="688"/>
    </location>
</feature>
<gene>
    <name evidence="9" type="ORF">CAE01nite_24100</name>
</gene>
<proteinExistence type="inferred from homology"/>
<evidence type="ECO:0000256" key="3">
    <source>
        <dbReference type="ARBA" id="ARBA00023224"/>
    </source>
</evidence>
<dbReference type="PANTHER" id="PTHR32089:SF112">
    <property type="entry name" value="LYSOZYME-LIKE PROTEIN-RELATED"/>
    <property type="match status" value="1"/>
</dbReference>